<keyword evidence="3" id="KW-1185">Reference proteome</keyword>
<evidence type="ECO:0000313" key="2">
    <source>
        <dbReference type="EMBL" id="AIE86810.1"/>
    </source>
</evidence>
<dbReference type="RefSeq" id="WP_025229255.1">
    <property type="nucleotide sequence ID" value="NZ_CP007139.1"/>
</dbReference>
<dbReference type="EMBL" id="CP007139">
    <property type="protein sequence ID" value="AIE86810.1"/>
    <property type="molecule type" value="Genomic_DNA"/>
</dbReference>
<accession>A0A068NVJ2</accession>
<evidence type="ECO:0000313" key="3">
    <source>
        <dbReference type="Proteomes" id="UP000027982"/>
    </source>
</evidence>
<sequence>MLLDRNKIHPSIFLATDKFVSNATWSGGVGLSAEQKKASTEHTAVWMSENGKGCGAAIAGYAVLFLGIIALKPVIGQDHMKQAILAFFAIGIAIFYFGYQFNKRRITIDEFRALVPGLELTSTQRAYAEAAMVLSEIPLHSATKDDLWAQLNRLVDEEARLLAVRARGAVVETTPDAIAAERGEILSRLDAATDPVSRDALQRSLEICESRFRASRDLSLVVQRVDAQLELISQSMRSMRDTLLRLQSVPAETGVGIDLTPLRETVEHAHRHAVALEAAVGEVQTLA</sequence>
<proteinExistence type="predicted"/>
<dbReference type="AlphaFoldDB" id="A0A068NVJ2"/>
<reference evidence="2 3" key="1">
    <citation type="journal article" date="2014" name="PLoS ONE">
        <title>The first complete genome sequence of the class fimbriimonadia in the phylum armatimonadetes.</title>
        <authorList>
            <person name="Hu Z.Y."/>
            <person name="Wang Y.Z."/>
            <person name="Im W.T."/>
            <person name="Wang S.Y."/>
            <person name="Zhao G.P."/>
            <person name="Zheng H.J."/>
            <person name="Quan Z.X."/>
        </authorList>
    </citation>
    <scope>NUCLEOTIDE SEQUENCE [LARGE SCALE GENOMIC DNA]</scope>
    <source>
        <strain evidence="2">Gsoil 348</strain>
    </source>
</reference>
<protein>
    <submittedName>
        <fullName evidence="2">Uncharacterized protein</fullName>
    </submittedName>
</protein>
<feature type="transmembrane region" description="Helical" evidence="1">
    <location>
        <begin position="83"/>
        <end position="102"/>
    </location>
</feature>
<dbReference type="KEGG" id="fgi:OP10G_3442"/>
<gene>
    <name evidence="2" type="ORF">OP10G_3442</name>
</gene>
<feature type="transmembrane region" description="Helical" evidence="1">
    <location>
        <begin position="53"/>
        <end position="71"/>
    </location>
</feature>
<name>A0A068NVJ2_FIMGI</name>
<keyword evidence="1" id="KW-0472">Membrane</keyword>
<keyword evidence="1" id="KW-0812">Transmembrane</keyword>
<dbReference type="Proteomes" id="UP000027982">
    <property type="component" value="Chromosome"/>
</dbReference>
<dbReference type="HOGENOM" id="CLU_968912_0_0_0"/>
<organism evidence="2 3">
    <name type="scientific">Fimbriimonas ginsengisoli Gsoil 348</name>
    <dbReference type="NCBI Taxonomy" id="661478"/>
    <lineage>
        <taxon>Bacteria</taxon>
        <taxon>Bacillati</taxon>
        <taxon>Armatimonadota</taxon>
        <taxon>Fimbriimonadia</taxon>
        <taxon>Fimbriimonadales</taxon>
        <taxon>Fimbriimonadaceae</taxon>
        <taxon>Fimbriimonas</taxon>
    </lineage>
</organism>
<keyword evidence="1" id="KW-1133">Transmembrane helix</keyword>
<evidence type="ECO:0000256" key="1">
    <source>
        <dbReference type="SAM" id="Phobius"/>
    </source>
</evidence>